<dbReference type="InterPro" id="IPR037041">
    <property type="entry name" value="Trigger_fac_C_sf"/>
</dbReference>
<evidence type="ECO:0000313" key="14">
    <source>
        <dbReference type="EMBL" id="EPR34934.1"/>
    </source>
</evidence>
<evidence type="ECO:0000256" key="8">
    <source>
        <dbReference type="ARBA" id="ARBA00023235"/>
    </source>
</evidence>
<evidence type="ECO:0000259" key="11">
    <source>
        <dbReference type="Pfam" id="PF00254"/>
    </source>
</evidence>
<dbReference type="Pfam" id="PF00254">
    <property type="entry name" value="FKBP_C"/>
    <property type="match status" value="1"/>
</dbReference>
<dbReference type="AlphaFoldDB" id="S7ULZ4"/>
<accession>S7ULZ4</accession>
<dbReference type="NCBIfam" id="TIGR00115">
    <property type="entry name" value="tig"/>
    <property type="match status" value="1"/>
</dbReference>
<keyword evidence="5 10" id="KW-0963">Cytoplasm</keyword>
<reference evidence="14 15" key="1">
    <citation type="journal article" date="2013" name="Genome Announc.">
        <title>Draft genome sequences for three mercury-methylating, sulfate-reducing bacteria.</title>
        <authorList>
            <person name="Brown S.D."/>
            <person name="Hurt R.A.Jr."/>
            <person name="Gilmour C.C."/>
            <person name="Elias D.A."/>
        </authorList>
    </citation>
    <scope>NUCLEOTIDE SEQUENCE [LARGE SCALE GENOMIC DNA]</scope>
    <source>
        <strain evidence="14 15">DSM 16529</strain>
    </source>
</reference>
<dbReference type="SUPFAM" id="SSF109998">
    <property type="entry name" value="Triger factor/SurA peptide-binding domain-like"/>
    <property type="match status" value="1"/>
</dbReference>
<comment type="catalytic activity">
    <reaction evidence="1 10">
        <text>[protein]-peptidylproline (omega=180) = [protein]-peptidylproline (omega=0)</text>
        <dbReference type="Rhea" id="RHEA:16237"/>
        <dbReference type="Rhea" id="RHEA-COMP:10747"/>
        <dbReference type="Rhea" id="RHEA-COMP:10748"/>
        <dbReference type="ChEBI" id="CHEBI:83833"/>
        <dbReference type="ChEBI" id="CHEBI:83834"/>
        <dbReference type="EC" id="5.2.1.8"/>
    </reaction>
</comment>
<dbReference type="STRING" id="1121439.dsat_2297"/>
<feature type="domain" description="PPIase FKBP-type" evidence="11">
    <location>
        <begin position="159"/>
        <end position="234"/>
    </location>
</feature>
<gene>
    <name evidence="10" type="primary">tig</name>
    <name evidence="14" type="ORF">dsat_2297</name>
</gene>
<dbReference type="OrthoDB" id="9767721at2"/>
<keyword evidence="10" id="KW-0131">Cell cycle</keyword>
<dbReference type="GO" id="GO:0043022">
    <property type="term" value="F:ribosome binding"/>
    <property type="evidence" value="ECO:0007669"/>
    <property type="project" value="TreeGrafter"/>
</dbReference>
<keyword evidence="7 10" id="KW-0143">Chaperone</keyword>
<keyword evidence="15" id="KW-1185">Reference proteome</keyword>
<name>S7ULZ4_9BACT</name>
<evidence type="ECO:0000256" key="6">
    <source>
        <dbReference type="ARBA" id="ARBA00023110"/>
    </source>
</evidence>
<dbReference type="SUPFAM" id="SSF54534">
    <property type="entry name" value="FKBP-like"/>
    <property type="match status" value="1"/>
</dbReference>
<proteinExistence type="inferred from homology"/>
<dbReference type="Pfam" id="PF05698">
    <property type="entry name" value="Trigger_C"/>
    <property type="match status" value="1"/>
</dbReference>
<dbReference type="InterPro" id="IPR005215">
    <property type="entry name" value="Trig_fac"/>
</dbReference>
<dbReference type="GO" id="GO:0043335">
    <property type="term" value="P:protein unfolding"/>
    <property type="evidence" value="ECO:0007669"/>
    <property type="project" value="TreeGrafter"/>
</dbReference>
<evidence type="ECO:0000256" key="3">
    <source>
        <dbReference type="ARBA" id="ARBA00013194"/>
    </source>
</evidence>
<dbReference type="Gene3D" id="3.10.50.40">
    <property type="match status" value="1"/>
</dbReference>
<evidence type="ECO:0000313" key="15">
    <source>
        <dbReference type="Proteomes" id="UP000014975"/>
    </source>
</evidence>
<dbReference type="GO" id="GO:0051301">
    <property type="term" value="P:cell division"/>
    <property type="evidence" value="ECO:0007669"/>
    <property type="project" value="UniProtKB-KW"/>
</dbReference>
<evidence type="ECO:0000256" key="9">
    <source>
        <dbReference type="ARBA" id="ARBA00029986"/>
    </source>
</evidence>
<comment type="domain">
    <text evidence="10">Consists of 3 domains; the N-terminus binds the ribosome, the middle domain has PPIase activity, while the C-terminus has intrinsic chaperone activity on its own.</text>
</comment>
<evidence type="ECO:0000256" key="2">
    <source>
        <dbReference type="ARBA" id="ARBA00005464"/>
    </source>
</evidence>
<dbReference type="InterPro" id="IPR046357">
    <property type="entry name" value="PPIase_dom_sf"/>
</dbReference>
<dbReference type="PANTHER" id="PTHR30560">
    <property type="entry name" value="TRIGGER FACTOR CHAPERONE AND PEPTIDYL-PROLYL CIS/TRANS ISOMERASE"/>
    <property type="match status" value="1"/>
</dbReference>
<keyword evidence="10" id="KW-0132">Cell division</keyword>
<dbReference type="eggNOG" id="COG0544">
    <property type="taxonomic scope" value="Bacteria"/>
</dbReference>
<keyword evidence="8 10" id="KW-0413">Isomerase</keyword>
<evidence type="ECO:0000256" key="1">
    <source>
        <dbReference type="ARBA" id="ARBA00000971"/>
    </source>
</evidence>
<dbReference type="InterPro" id="IPR008881">
    <property type="entry name" value="Trigger_fac_ribosome-bd_bac"/>
</dbReference>
<dbReference type="GO" id="GO:0005737">
    <property type="term" value="C:cytoplasm"/>
    <property type="evidence" value="ECO:0007669"/>
    <property type="project" value="UniProtKB-SubCell"/>
</dbReference>
<protein>
    <recommendedName>
        <fullName evidence="4 10">Trigger factor</fullName>
        <shortName evidence="10">TF</shortName>
        <ecNumber evidence="3 10">5.2.1.8</ecNumber>
    </recommendedName>
    <alternativeName>
        <fullName evidence="9 10">PPIase</fullName>
    </alternativeName>
</protein>
<dbReference type="RefSeq" id="WP_020886183.1">
    <property type="nucleotide sequence ID" value="NZ_ATHI01000005.1"/>
</dbReference>
<organism evidence="14 15">
    <name type="scientific">Alkalidesulfovibrio alkalitolerans DSM 16529</name>
    <dbReference type="NCBI Taxonomy" id="1121439"/>
    <lineage>
        <taxon>Bacteria</taxon>
        <taxon>Pseudomonadati</taxon>
        <taxon>Thermodesulfobacteriota</taxon>
        <taxon>Desulfovibrionia</taxon>
        <taxon>Desulfovibrionales</taxon>
        <taxon>Desulfovibrionaceae</taxon>
        <taxon>Alkalidesulfovibrio</taxon>
    </lineage>
</organism>
<comment type="subcellular location">
    <subcellularLocation>
        <location evidence="10">Cytoplasm</location>
    </subcellularLocation>
    <text evidence="10">About half TF is bound to the ribosome near the polypeptide exit tunnel while the other half is free in the cytoplasm.</text>
</comment>
<dbReference type="InterPro" id="IPR001179">
    <property type="entry name" value="PPIase_FKBP_dom"/>
</dbReference>
<dbReference type="EC" id="5.2.1.8" evidence="3 10"/>
<dbReference type="GO" id="GO:0051083">
    <property type="term" value="P:'de novo' cotranslational protein folding"/>
    <property type="evidence" value="ECO:0007669"/>
    <property type="project" value="TreeGrafter"/>
</dbReference>
<feature type="domain" description="Trigger factor ribosome-binding bacterial" evidence="12">
    <location>
        <begin position="1"/>
        <end position="145"/>
    </location>
</feature>
<dbReference type="Proteomes" id="UP000014975">
    <property type="component" value="Unassembled WGS sequence"/>
</dbReference>
<dbReference type="PATRIC" id="fig|1121439.3.peg.685"/>
<dbReference type="SUPFAM" id="SSF102735">
    <property type="entry name" value="Trigger factor ribosome-binding domain"/>
    <property type="match status" value="1"/>
</dbReference>
<evidence type="ECO:0000259" key="12">
    <source>
        <dbReference type="Pfam" id="PF05697"/>
    </source>
</evidence>
<dbReference type="Pfam" id="PF05697">
    <property type="entry name" value="Trigger_N"/>
    <property type="match status" value="1"/>
</dbReference>
<feature type="domain" description="Trigger factor C-terminal" evidence="13">
    <location>
        <begin position="265"/>
        <end position="420"/>
    </location>
</feature>
<evidence type="ECO:0000256" key="10">
    <source>
        <dbReference type="HAMAP-Rule" id="MF_00303"/>
    </source>
</evidence>
<evidence type="ECO:0000259" key="13">
    <source>
        <dbReference type="Pfam" id="PF05698"/>
    </source>
</evidence>
<dbReference type="GO" id="GO:0015031">
    <property type="term" value="P:protein transport"/>
    <property type="evidence" value="ECO:0007669"/>
    <property type="project" value="UniProtKB-UniRule"/>
</dbReference>
<evidence type="ECO:0000256" key="7">
    <source>
        <dbReference type="ARBA" id="ARBA00023186"/>
    </source>
</evidence>
<dbReference type="InterPro" id="IPR008880">
    <property type="entry name" value="Trigger_fac_C"/>
</dbReference>
<dbReference type="InterPro" id="IPR036611">
    <property type="entry name" value="Trigger_fac_ribosome-bd_sf"/>
</dbReference>
<dbReference type="Gene3D" id="1.10.3120.10">
    <property type="entry name" value="Trigger factor, C-terminal domain"/>
    <property type="match status" value="1"/>
</dbReference>
<comment type="caution">
    <text evidence="14">The sequence shown here is derived from an EMBL/GenBank/DDBJ whole genome shotgun (WGS) entry which is preliminary data.</text>
</comment>
<dbReference type="HAMAP" id="MF_00303">
    <property type="entry name" value="Trigger_factor_Tig"/>
    <property type="match status" value="1"/>
</dbReference>
<dbReference type="PIRSF" id="PIRSF003095">
    <property type="entry name" value="Trigger_factor"/>
    <property type="match status" value="1"/>
</dbReference>
<dbReference type="InterPro" id="IPR027304">
    <property type="entry name" value="Trigger_fact/SurA_dom_sf"/>
</dbReference>
<dbReference type="EMBL" id="ATHI01000005">
    <property type="protein sequence ID" value="EPR34934.1"/>
    <property type="molecule type" value="Genomic_DNA"/>
</dbReference>
<dbReference type="GO" id="GO:0003755">
    <property type="term" value="F:peptidyl-prolyl cis-trans isomerase activity"/>
    <property type="evidence" value="ECO:0007669"/>
    <property type="project" value="UniProtKB-UniRule"/>
</dbReference>
<evidence type="ECO:0000256" key="4">
    <source>
        <dbReference type="ARBA" id="ARBA00016902"/>
    </source>
</evidence>
<comment type="function">
    <text evidence="10">Involved in protein export. Acts as a chaperone by maintaining the newly synthesized protein in an open conformation. Functions as a peptidyl-prolyl cis-trans isomerase.</text>
</comment>
<comment type="similarity">
    <text evidence="2 10">Belongs to the FKBP-type PPIase family. Tig subfamily.</text>
</comment>
<dbReference type="GO" id="GO:0044183">
    <property type="term" value="F:protein folding chaperone"/>
    <property type="evidence" value="ECO:0007669"/>
    <property type="project" value="TreeGrafter"/>
</dbReference>
<sequence>MDYTIEDISPVEKKVTVTVPAEEVNASLAATTAIYGRTAQIKGFRKGKVPMSVIQGKFKRQILAEATQDMVNYQLNEIMSELKLSPVSGINVDSKGEIAKDEPYTYSFSFEVPPALNLPEYRGLKVEQEAVSVDAAEVDQVIERIRGNMAELRDIGEHRKARDGDVVILDFAAISQDKAFEGLRSQHFQLELGKGQALESFEALVKTLGASEQGKGEITFPEDFLNPDLAGKTVEMHVHIRAVKEKVLPPADDALAKKAGGYETFQALRDAITSSYESSRKALHRSVAEKKLLDDIIAGMDIPLPPSLVERTTDNLVGEHVNRLERKGKSLESTGKTMEQLREEYKPTAEQASRVQVFLMAVATKEGLTVSPQEIDNEMRKVAMQSGQDFETIKQYYEQTGMHVLVKDRILADKAMELIYEAAEVTEVPAKAPEAGEAAPAEG</sequence>
<dbReference type="PANTHER" id="PTHR30560:SF3">
    <property type="entry name" value="TRIGGER FACTOR-LIKE PROTEIN TIG, CHLOROPLASTIC"/>
    <property type="match status" value="1"/>
</dbReference>
<evidence type="ECO:0000256" key="5">
    <source>
        <dbReference type="ARBA" id="ARBA00022490"/>
    </source>
</evidence>
<keyword evidence="6 10" id="KW-0697">Rotamase</keyword>
<dbReference type="Gene3D" id="3.30.70.1050">
    <property type="entry name" value="Trigger factor ribosome-binding domain"/>
    <property type="match status" value="1"/>
</dbReference>